<feature type="transmembrane region" description="Helical" evidence="7">
    <location>
        <begin position="90"/>
        <end position="113"/>
    </location>
</feature>
<feature type="transmembrane region" description="Helical" evidence="7">
    <location>
        <begin position="158"/>
        <end position="181"/>
    </location>
</feature>
<evidence type="ECO:0000256" key="1">
    <source>
        <dbReference type="ARBA" id="ARBA00004651"/>
    </source>
</evidence>
<sequence>MTATTAITTRGAKTAVPRRRAGEGFDWGQPIVYVVALAVAAIAVGPVLYVFISGFRTNPDFFTNPAGMPDPWTADNYLRVLSNPTFWNQVFASTVTALGTTLGVMLFGVMAAFVIARYDFKGRQLLYAMFTTGLLFPLTISILPLTVLLRQLNLFGSWWGLIIPQVAFALPTTIIILVPFLRAIPGELEDAAMVDGTSRIGFFWRIMVPLSMPALMTVGVLAFVGSWNAYLLPLFVLQAGGAGSDSYTLPLGVQFFSTANGQDTTGVLSYTALAMLPAILFFTLAEKRIVGGLQGAVKG</sequence>
<evidence type="ECO:0000256" key="7">
    <source>
        <dbReference type="RuleBase" id="RU363032"/>
    </source>
</evidence>
<evidence type="ECO:0000256" key="2">
    <source>
        <dbReference type="ARBA" id="ARBA00022448"/>
    </source>
</evidence>
<dbReference type="PROSITE" id="PS50928">
    <property type="entry name" value="ABC_TM1"/>
    <property type="match status" value="1"/>
</dbReference>
<accession>A0A5C1YG21</accession>
<keyword evidence="5 7" id="KW-1133">Transmembrane helix</keyword>
<protein>
    <submittedName>
        <fullName evidence="9">Carbohydrate ABC transporter permease</fullName>
    </submittedName>
</protein>
<keyword evidence="2 7" id="KW-0813">Transport</keyword>
<dbReference type="OrthoDB" id="9794684at2"/>
<evidence type="ECO:0000256" key="5">
    <source>
        <dbReference type="ARBA" id="ARBA00022989"/>
    </source>
</evidence>
<dbReference type="AlphaFoldDB" id="A0A5C1YG21"/>
<feature type="domain" description="ABC transmembrane type-1" evidence="8">
    <location>
        <begin position="90"/>
        <end position="286"/>
    </location>
</feature>
<dbReference type="EMBL" id="CP043505">
    <property type="protein sequence ID" value="QEO13732.1"/>
    <property type="molecule type" value="Genomic_DNA"/>
</dbReference>
<keyword evidence="6 7" id="KW-0472">Membrane</keyword>
<evidence type="ECO:0000256" key="6">
    <source>
        <dbReference type="ARBA" id="ARBA00023136"/>
    </source>
</evidence>
<comment type="similarity">
    <text evidence="7">Belongs to the binding-protein-dependent transport system permease family.</text>
</comment>
<organism evidence="9 10">
    <name type="scientific">Agromyces intestinalis</name>
    <dbReference type="NCBI Taxonomy" id="2592652"/>
    <lineage>
        <taxon>Bacteria</taxon>
        <taxon>Bacillati</taxon>
        <taxon>Actinomycetota</taxon>
        <taxon>Actinomycetes</taxon>
        <taxon>Micrococcales</taxon>
        <taxon>Microbacteriaceae</taxon>
        <taxon>Agromyces</taxon>
    </lineage>
</organism>
<evidence type="ECO:0000259" key="8">
    <source>
        <dbReference type="PROSITE" id="PS50928"/>
    </source>
</evidence>
<dbReference type="Pfam" id="PF00528">
    <property type="entry name" value="BPD_transp_1"/>
    <property type="match status" value="1"/>
</dbReference>
<evidence type="ECO:0000313" key="9">
    <source>
        <dbReference type="EMBL" id="QEO13732.1"/>
    </source>
</evidence>
<dbReference type="PANTHER" id="PTHR43744:SF12">
    <property type="entry name" value="ABC TRANSPORTER PERMEASE PROTEIN MG189-RELATED"/>
    <property type="match status" value="1"/>
</dbReference>
<dbReference type="Gene3D" id="1.10.3720.10">
    <property type="entry name" value="MetI-like"/>
    <property type="match status" value="1"/>
</dbReference>
<dbReference type="SUPFAM" id="SSF161098">
    <property type="entry name" value="MetI-like"/>
    <property type="match status" value="1"/>
</dbReference>
<dbReference type="RefSeq" id="WP_149159755.1">
    <property type="nucleotide sequence ID" value="NZ_CP043505.1"/>
</dbReference>
<feature type="transmembrane region" description="Helical" evidence="7">
    <location>
        <begin position="267"/>
        <end position="285"/>
    </location>
</feature>
<keyword evidence="4 7" id="KW-0812">Transmembrane</keyword>
<dbReference type="InterPro" id="IPR035906">
    <property type="entry name" value="MetI-like_sf"/>
</dbReference>
<keyword evidence="3" id="KW-1003">Cell membrane</keyword>
<dbReference type="PANTHER" id="PTHR43744">
    <property type="entry name" value="ABC TRANSPORTER PERMEASE PROTEIN MG189-RELATED-RELATED"/>
    <property type="match status" value="1"/>
</dbReference>
<dbReference type="GO" id="GO:0055085">
    <property type="term" value="P:transmembrane transport"/>
    <property type="evidence" value="ECO:0007669"/>
    <property type="project" value="InterPro"/>
</dbReference>
<comment type="subcellular location">
    <subcellularLocation>
        <location evidence="1 7">Cell membrane</location>
        <topology evidence="1 7">Multi-pass membrane protein</topology>
    </subcellularLocation>
</comment>
<dbReference type="GO" id="GO:0005886">
    <property type="term" value="C:plasma membrane"/>
    <property type="evidence" value="ECO:0007669"/>
    <property type="project" value="UniProtKB-SubCell"/>
</dbReference>
<gene>
    <name evidence="9" type="ORF">FLP10_04330</name>
</gene>
<feature type="transmembrane region" description="Helical" evidence="7">
    <location>
        <begin position="125"/>
        <end position="146"/>
    </location>
</feature>
<dbReference type="CDD" id="cd06261">
    <property type="entry name" value="TM_PBP2"/>
    <property type="match status" value="1"/>
</dbReference>
<dbReference type="InterPro" id="IPR000515">
    <property type="entry name" value="MetI-like"/>
</dbReference>
<evidence type="ECO:0000313" key="10">
    <source>
        <dbReference type="Proteomes" id="UP000324678"/>
    </source>
</evidence>
<feature type="transmembrane region" description="Helical" evidence="7">
    <location>
        <begin position="202"/>
        <end position="224"/>
    </location>
</feature>
<feature type="transmembrane region" description="Helical" evidence="7">
    <location>
        <begin position="30"/>
        <end position="52"/>
    </location>
</feature>
<name>A0A5C1YG21_9MICO</name>
<evidence type="ECO:0000256" key="4">
    <source>
        <dbReference type="ARBA" id="ARBA00022692"/>
    </source>
</evidence>
<evidence type="ECO:0000256" key="3">
    <source>
        <dbReference type="ARBA" id="ARBA00022475"/>
    </source>
</evidence>
<dbReference type="KEGG" id="ail:FLP10_04330"/>
<reference evidence="9 10" key="1">
    <citation type="submission" date="2019-09" db="EMBL/GenBank/DDBJ databases">
        <title>Genome sequencing of strain KACC 19306.</title>
        <authorList>
            <person name="Heo J."/>
            <person name="Kim S.-J."/>
            <person name="Kim J.-S."/>
            <person name="Hong S.-B."/>
            <person name="Kwon S.-W."/>
        </authorList>
    </citation>
    <scope>NUCLEOTIDE SEQUENCE [LARGE SCALE GENOMIC DNA]</scope>
    <source>
        <strain evidence="9 10">KACC 19306</strain>
    </source>
</reference>
<dbReference type="Proteomes" id="UP000324678">
    <property type="component" value="Chromosome"/>
</dbReference>
<proteinExistence type="inferred from homology"/>
<keyword evidence="10" id="KW-1185">Reference proteome</keyword>